<keyword evidence="3" id="KW-0378">Hydrolase</keyword>
<evidence type="ECO:0000313" key="3">
    <source>
        <dbReference type="EMBL" id="KAJ1968336.1"/>
    </source>
</evidence>
<proteinExistence type="predicted"/>
<dbReference type="AlphaFoldDB" id="A0A9W8E8P5"/>
<comment type="caution">
    <text evidence="3">The sequence shown here is derived from an EMBL/GenBank/DDBJ whole genome shotgun (WGS) entry which is preliminary data.</text>
</comment>
<feature type="compositionally biased region" description="Basic and acidic residues" evidence="1">
    <location>
        <begin position="209"/>
        <end position="218"/>
    </location>
</feature>
<dbReference type="InterPro" id="IPR050410">
    <property type="entry name" value="CCR4/nocturin_mRNA_transcr"/>
</dbReference>
<dbReference type="SUPFAM" id="SSF56219">
    <property type="entry name" value="DNase I-like"/>
    <property type="match status" value="1"/>
</dbReference>
<accession>A0A9W8E8P5</accession>
<protein>
    <submittedName>
        <fullName evidence="3">RNA exonuclease ngl2</fullName>
    </submittedName>
</protein>
<keyword evidence="3" id="KW-0269">Exonuclease</keyword>
<evidence type="ECO:0000259" key="2">
    <source>
        <dbReference type="Pfam" id="PF03372"/>
    </source>
</evidence>
<dbReference type="InterPro" id="IPR036691">
    <property type="entry name" value="Endo/exonu/phosph_ase_sf"/>
</dbReference>
<keyword evidence="4" id="KW-1185">Reference proteome</keyword>
<dbReference type="Pfam" id="PF03372">
    <property type="entry name" value="Exo_endo_phos"/>
    <property type="match status" value="1"/>
</dbReference>
<sequence>MTLPETFGSVLHRRLLWLPARTNRKIGSPTSMEALSQLTLAQVQANDWEPWSGVLGGSAWPDDAFTVMSWNSLAQSLVRRDLFPYCSKAQLRWKYRKDRLLAEFLFYRPSIACFQEIDKEFWQSEWAPLMASLNYHWHYYGYRAKKHGCCIVWNAGKWRCDGYRCVDLDQSQKVQGLTLPSDNVLQLAVLTRLGPDSRMDSLSPVNSTHTEETPDHPNRASSHPQRPYAPLASGTQQGVLVTNCHLYWRPTGGAVRLAQGLVIQREVDAMHQEYGGGTLPTVLCGDFNSSPAEGLYSAFHHTGVTAHDSLVQDLVTSFELDPRLAGMAKPPTAEPASTPDIQPAVVEDPRLMTSQQQREWVIQLMRAHQSYPPIRSVYQKYEEVDPQHYALAETAESTGQPFFTKYGFHPLVGYQPKQWAGEPRFSNYGVYRGLLDYIFYRQPSRPLKAQSESNHHDCLQPVGVLSIPPESTLLPGIPNDAFGSDHISLLAVFVLTK</sequence>
<reference evidence="3" key="1">
    <citation type="submission" date="2022-07" db="EMBL/GenBank/DDBJ databases">
        <title>Phylogenomic reconstructions and comparative analyses of Kickxellomycotina fungi.</title>
        <authorList>
            <person name="Reynolds N.K."/>
            <person name="Stajich J.E."/>
            <person name="Barry K."/>
            <person name="Grigoriev I.V."/>
            <person name="Crous P."/>
            <person name="Smith M.E."/>
        </authorList>
    </citation>
    <scope>NUCLEOTIDE SEQUENCE</scope>
    <source>
        <strain evidence="3">RSA 1196</strain>
    </source>
</reference>
<keyword evidence="3" id="KW-0540">Nuclease</keyword>
<dbReference type="GO" id="GO:0000175">
    <property type="term" value="F:3'-5'-RNA exonuclease activity"/>
    <property type="evidence" value="ECO:0007669"/>
    <property type="project" value="TreeGrafter"/>
</dbReference>
<name>A0A9W8E8P5_9FUNG</name>
<dbReference type="PANTHER" id="PTHR12121:SF36">
    <property type="entry name" value="ENDONUCLEASE_EXONUCLEASE_PHOSPHATASE DOMAIN-CONTAINING PROTEIN"/>
    <property type="match status" value="1"/>
</dbReference>
<dbReference type="InterPro" id="IPR005135">
    <property type="entry name" value="Endo/exonuclease/phosphatase"/>
</dbReference>
<evidence type="ECO:0000313" key="4">
    <source>
        <dbReference type="Proteomes" id="UP001150925"/>
    </source>
</evidence>
<dbReference type="EMBL" id="JANBPY010000198">
    <property type="protein sequence ID" value="KAJ1968336.1"/>
    <property type="molecule type" value="Genomic_DNA"/>
</dbReference>
<feature type="region of interest" description="Disordered" evidence="1">
    <location>
        <begin position="198"/>
        <end position="230"/>
    </location>
</feature>
<dbReference type="OrthoDB" id="428734at2759"/>
<evidence type="ECO:0000256" key="1">
    <source>
        <dbReference type="SAM" id="MobiDB-lite"/>
    </source>
</evidence>
<dbReference type="Gene3D" id="3.60.10.10">
    <property type="entry name" value="Endonuclease/exonuclease/phosphatase"/>
    <property type="match status" value="1"/>
</dbReference>
<organism evidence="3 4">
    <name type="scientific">Dispira parvispora</name>
    <dbReference type="NCBI Taxonomy" id="1520584"/>
    <lineage>
        <taxon>Eukaryota</taxon>
        <taxon>Fungi</taxon>
        <taxon>Fungi incertae sedis</taxon>
        <taxon>Zoopagomycota</taxon>
        <taxon>Kickxellomycotina</taxon>
        <taxon>Dimargaritomycetes</taxon>
        <taxon>Dimargaritales</taxon>
        <taxon>Dimargaritaceae</taxon>
        <taxon>Dispira</taxon>
    </lineage>
</organism>
<gene>
    <name evidence="3" type="primary">NGL2_2</name>
    <name evidence="3" type="ORF">IWQ62_001310</name>
</gene>
<feature type="domain" description="Endonuclease/exonuclease/phosphatase" evidence="2">
    <location>
        <begin position="68"/>
        <end position="486"/>
    </location>
</feature>
<dbReference type="Proteomes" id="UP001150925">
    <property type="component" value="Unassembled WGS sequence"/>
</dbReference>
<dbReference type="PANTHER" id="PTHR12121">
    <property type="entry name" value="CARBON CATABOLITE REPRESSOR PROTEIN 4"/>
    <property type="match status" value="1"/>
</dbReference>